<dbReference type="Pfam" id="PF04545">
    <property type="entry name" value="Sigma70_r4"/>
    <property type="match status" value="1"/>
</dbReference>
<keyword evidence="5 6" id="KW-0804">Transcription</keyword>
<comment type="function">
    <text evidence="6">Sigma factors are initiation factors that promote the attachment of RNA polymerase to specific initiation sites and are then released. This sigma factor is the primary sigma factor during exponential growth.</text>
</comment>
<dbReference type="Gene3D" id="1.10.10.10">
    <property type="entry name" value="Winged helix-like DNA-binding domain superfamily/Winged helix DNA-binding domain"/>
    <property type="match status" value="2"/>
</dbReference>
<comment type="caution">
    <text evidence="11">The sequence shown here is derived from an EMBL/GenBank/DDBJ whole genome shotgun (WGS) entry which is preliminary data.</text>
</comment>
<accession>A0A2G5K6A8</accession>
<dbReference type="NCBIfam" id="NF004208">
    <property type="entry name" value="PRK05658.1"/>
    <property type="match status" value="1"/>
</dbReference>
<dbReference type="InterPro" id="IPR009042">
    <property type="entry name" value="RNA_pol_sigma70_r1_2"/>
</dbReference>
<reference evidence="11 12" key="1">
    <citation type="submission" date="2016-08" db="EMBL/GenBank/DDBJ databases">
        <title>Draft genome of Amylibacter sp. strain 4G11.</title>
        <authorList>
            <person name="Wong S.-K."/>
            <person name="Hamasaki K."/>
            <person name="Yoshizawa S."/>
        </authorList>
    </citation>
    <scope>NUCLEOTIDE SEQUENCE [LARGE SCALE GENOMIC DNA]</scope>
    <source>
        <strain evidence="11 12">4G11</strain>
    </source>
</reference>
<dbReference type="InterPro" id="IPR050239">
    <property type="entry name" value="Sigma-70_RNA_pol_init_factors"/>
</dbReference>
<feature type="short sequence motif" description="Interaction with polymerase core subunit RpoC" evidence="6">
    <location>
        <begin position="447"/>
        <end position="450"/>
    </location>
</feature>
<dbReference type="PROSITE" id="PS00715">
    <property type="entry name" value="SIGMA70_1"/>
    <property type="match status" value="1"/>
</dbReference>
<dbReference type="NCBIfam" id="TIGR02937">
    <property type="entry name" value="sigma70-ECF"/>
    <property type="match status" value="1"/>
</dbReference>
<sequence>MAAKDTNDQNKGDAKEGMGDMSQAAVKKMIAVARERGYITYDELNEVLPPDQVSSEQIEDVMSMLSEMGINIIEDDEVDDDEAVKDVTIVDDGKKDIALAETGKATLDRTDDPVRMYLREMGSVELLSREGEIAIAKRIEAGRKTMIEGLCESPLTFQAITIWRDELLEEEILLRDVIDLETTFGDTLDEGDEEEVTATPTAGADGNAEKAQELDADGDPITNDDDDDEEDEQANLSLAAMEAALKPEVLITLEKIAKNYAKLSDMQDVRISATLNESEKFSDKSEQSYQKLRKTLVEQVNSLHLHNNRIEALIDQLYGINRKIMSVDSGMVKLADQSRINRREFIDAYRGEELDPNWLDKIAEKDGRGWQLFIEKHRDKAEELRAEMAQVGQYVGVDIPEYRRIVNQVQKGEKEARIAKKEMVEANLRLVISIAKKYTNRGLQFLDLIQEGNIGLMKAVDKFEYRRGYKFSTYATWWIRQAITRSIADQARTIRIPVHMIETINKLVRTGRQMLHEIGREPTPEELAAKLQMPLEKVRKVMKIAKEPISLETPIGDEEDSQLGDFIEDKNAILPLDSAIQGNLKETTTRVLASLTPREERVLRMRFGIGMNTDHTLEEVGQQFSVTRERIRQIEAKALRKLKHPSRSRKLRSFLDQ</sequence>
<dbReference type="InterPro" id="IPR028630">
    <property type="entry name" value="Sigma70_RpoD"/>
</dbReference>
<feature type="region of interest" description="Sigma-70 factor domain-3" evidence="6">
    <location>
        <begin position="502"/>
        <end position="578"/>
    </location>
</feature>
<dbReference type="InterPro" id="IPR007631">
    <property type="entry name" value="RNA_pol_sigma_70_non-ess"/>
</dbReference>
<feature type="compositionally biased region" description="Acidic residues" evidence="8">
    <location>
        <begin position="214"/>
        <end position="233"/>
    </location>
</feature>
<dbReference type="GO" id="GO:0016987">
    <property type="term" value="F:sigma factor activity"/>
    <property type="evidence" value="ECO:0007669"/>
    <property type="project" value="UniProtKB-UniRule"/>
</dbReference>
<dbReference type="InterPro" id="IPR007624">
    <property type="entry name" value="RNA_pol_sigma70_r3"/>
</dbReference>
<dbReference type="InterPro" id="IPR013324">
    <property type="entry name" value="RNA_pol_sigma_r3/r4-like"/>
</dbReference>
<dbReference type="GO" id="GO:0003677">
    <property type="term" value="F:DNA binding"/>
    <property type="evidence" value="ECO:0007669"/>
    <property type="project" value="UniProtKB-UniRule"/>
</dbReference>
<evidence type="ECO:0000256" key="5">
    <source>
        <dbReference type="ARBA" id="ARBA00023163"/>
    </source>
</evidence>
<dbReference type="FunFam" id="1.10.10.10:FF:000004">
    <property type="entry name" value="RNA polymerase sigma factor SigA"/>
    <property type="match status" value="1"/>
</dbReference>
<comment type="similarity">
    <text evidence="6">Belongs to the sigma-70 factor family. RpoD/SigA subfamily.</text>
</comment>
<feature type="region of interest" description="Disordered" evidence="8">
    <location>
        <begin position="1"/>
        <end position="20"/>
    </location>
</feature>
<evidence type="ECO:0000256" key="7">
    <source>
        <dbReference type="SAM" id="Coils"/>
    </source>
</evidence>
<dbReference type="Proteomes" id="UP000231516">
    <property type="component" value="Unassembled WGS sequence"/>
</dbReference>
<dbReference type="Pfam" id="PF00140">
    <property type="entry name" value="Sigma70_r1_2"/>
    <property type="match status" value="1"/>
</dbReference>
<keyword evidence="3 6" id="KW-0731">Sigma factor</keyword>
<dbReference type="EMBL" id="MDGM01000012">
    <property type="protein sequence ID" value="PIB24410.1"/>
    <property type="molecule type" value="Genomic_DNA"/>
</dbReference>
<evidence type="ECO:0000256" key="8">
    <source>
        <dbReference type="SAM" id="MobiDB-lite"/>
    </source>
</evidence>
<feature type="DNA-binding region" description="H-T-H motif" evidence="6">
    <location>
        <begin position="617"/>
        <end position="636"/>
    </location>
</feature>
<dbReference type="CDD" id="cd06171">
    <property type="entry name" value="Sigma70_r4"/>
    <property type="match status" value="1"/>
</dbReference>
<dbReference type="AlphaFoldDB" id="A0A2G5K6A8"/>
<dbReference type="HAMAP" id="MF_00963">
    <property type="entry name" value="Sigma70_RpoD_SigA"/>
    <property type="match status" value="1"/>
</dbReference>
<dbReference type="InterPro" id="IPR042189">
    <property type="entry name" value="RNA_pol_sigma_70_r1_1_sf"/>
</dbReference>
<gene>
    <name evidence="6" type="primary">rpoD</name>
    <name evidence="11" type="ORF">BFP76_04160</name>
</gene>
<dbReference type="InterPro" id="IPR007630">
    <property type="entry name" value="RNA_pol_sigma70_r4"/>
</dbReference>
<dbReference type="SUPFAM" id="SSF88659">
    <property type="entry name" value="Sigma3 and sigma4 domains of RNA polymerase sigma factors"/>
    <property type="match status" value="2"/>
</dbReference>
<dbReference type="Gene3D" id="1.10.601.10">
    <property type="entry name" value="RNA Polymerase Primary Sigma Factor"/>
    <property type="match status" value="1"/>
</dbReference>
<dbReference type="FunFam" id="1.10.601.10:FF:000001">
    <property type="entry name" value="RNA polymerase sigma factor SigA"/>
    <property type="match status" value="1"/>
</dbReference>
<keyword evidence="4 6" id="KW-0238">DNA-binding</keyword>
<dbReference type="InterPro" id="IPR012760">
    <property type="entry name" value="RNA_pol_sigma_RpoD_C"/>
</dbReference>
<feature type="compositionally biased region" description="Basic and acidic residues" evidence="8">
    <location>
        <begin position="1"/>
        <end position="18"/>
    </location>
</feature>
<dbReference type="Pfam" id="PF03979">
    <property type="entry name" value="Sigma70_r1_1"/>
    <property type="match status" value="1"/>
</dbReference>
<evidence type="ECO:0000256" key="4">
    <source>
        <dbReference type="ARBA" id="ARBA00023125"/>
    </source>
</evidence>
<dbReference type="Gene3D" id="1.10.220.120">
    <property type="entry name" value="Sigma-70 factor, region 1.1"/>
    <property type="match status" value="1"/>
</dbReference>
<evidence type="ECO:0000313" key="11">
    <source>
        <dbReference type="EMBL" id="PIB24410.1"/>
    </source>
</evidence>
<protein>
    <recommendedName>
        <fullName evidence="6">RNA polymerase sigma factor RpoD</fullName>
    </recommendedName>
    <alternativeName>
        <fullName evidence="6">Sigma-70</fullName>
    </alternativeName>
</protein>
<feature type="domain" description="RNA polymerase sigma-70" evidence="9">
    <location>
        <begin position="447"/>
        <end position="460"/>
    </location>
</feature>
<evidence type="ECO:0000256" key="1">
    <source>
        <dbReference type="ARBA" id="ARBA00022490"/>
    </source>
</evidence>
<dbReference type="Pfam" id="PF04542">
    <property type="entry name" value="Sigma70_r2"/>
    <property type="match status" value="1"/>
</dbReference>
<dbReference type="InterPro" id="IPR000943">
    <property type="entry name" value="RNA_pol_sigma70"/>
</dbReference>
<feature type="coiled-coil region" evidence="7">
    <location>
        <begin position="374"/>
        <end position="429"/>
    </location>
</feature>
<comment type="subcellular location">
    <subcellularLocation>
        <location evidence="6">Cytoplasm</location>
    </subcellularLocation>
</comment>
<dbReference type="InterPro" id="IPR007627">
    <property type="entry name" value="RNA_pol_sigma70_r2"/>
</dbReference>
<dbReference type="Pfam" id="PF04539">
    <property type="entry name" value="Sigma70_r3"/>
    <property type="match status" value="1"/>
</dbReference>
<dbReference type="InterPro" id="IPR007127">
    <property type="entry name" value="RNA_pol_sigma_70_r1_1"/>
</dbReference>
<feature type="compositionally biased region" description="Acidic residues" evidence="8">
    <location>
        <begin position="187"/>
        <end position="196"/>
    </location>
</feature>
<feature type="region of interest" description="Sigma-70 factor domain-4" evidence="6">
    <location>
        <begin position="591"/>
        <end position="644"/>
    </location>
</feature>
<keyword evidence="7" id="KW-0175">Coiled coil</keyword>
<feature type="region of interest" description="Sigma-70 factor domain-2" evidence="6">
    <location>
        <begin position="423"/>
        <end position="493"/>
    </location>
</feature>
<dbReference type="PROSITE" id="PS00716">
    <property type="entry name" value="SIGMA70_2"/>
    <property type="match status" value="1"/>
</dbReference>
<keyword evidence="12" id="KW-1185">Reference proteome</keyword>
<evidence type="ECO:0000313" key="12">
    <source>
        <dbReference type="Proteomes" id="UP000231516"/>
    </source>
</evidence>
<proteinExistence type="inferred from homology"/>
<dbReference type="FunFam" id="1.10.10.10:FF:000002">
    <property type="entry name" value="RNA polymerase sigma factor SigA"/>
    <property type="match status" value="1"/>
</dbReference>
<dbReference type="PANTHER" id="PTHR30603:SF60">
    <property type="entry name" value="RNA POLYMERASE SIGMA FACTOR RPOD"/>
    <property type="match status" value="1"/>
</dbReference>
<dbReference type="PRINTS" id="PR00046">
    <property type="entry name" value="SIGMA70FCT"/>
</dbReference>
<dbReference type="InterPro" id="IPR036388">
    <property type="entry name" value="WH-like_DNA-bd_sf"/>
</dbReference>
<evidence type="ECO:0000256" key="2">
    <source>
        <dbReference type="ARBA" id="ARBA00023015"/>
    </source>
</evidence>
<keyword evidence="2 6" id="KW-0805">Transcription regulation</keyword>
<feature type="domain" description="RNA polymerase sigma-70" evidence="10">
    <location>
        <begin position="616"/>
        <end position="642"/>
    </location>
</feature>
<organism evidence="11 12">
    <name type="scientific">Paramylibacter kogurei</name>
    <dbReference type="NCBI Taxonomy" id="1889778"/>
    <lineage>
        <taxon>Bacteria</taxon>
        <taxon>Pseudomonadati</taxon>
        <taxon>Pseudomonadota</taxon>
        <taxon>Alphaproteobacteria</taxon>
        <taxon>Rhodobacterales</taxon>
        <taxon>Paracoccaceae</taxon>
        <taxon>Paramylibacter</taxon>
    </lineage>
</organism>
<name>A0A2G5K6A8_9RHOB</name>
<dbReference type="PANTHER" id="PTHR30603">
    <property type="entry name" value="RNA POLYMERASE SIGMA FACTOR RPO"/>
    <property type="match status" value="1"/>
</dbReference>
<evidence type="ECO:0000256" key="3">
    <source>
        <dbReference type="ARBA" id="ARBA00023082"/>
    </source>
</evidence>
<dbReference type="Pfam" id="PF04546">
    <property type="entry name" value="Sigma70_ner"/>
    <property type="match status" value="1"/>
</dbReference>
<feature type="region of interest" description="Disordered" evidence="8">
    <location>
        <begin position="185"/>
        <end position="233"/>
    </location>
</feature>
<dbReference type="GO" id="GO:0005737">
    <property type="term" value="C:cytoplasm"/>
    <property type="evidence" value="ECO:0007669"/>
    <property type="project" value="UniProtKB-SubCell"/>
</dbReference>
<dbReference type="RefSeq" id="WP_099592747.1">
    <property type="nucleotide sequence ID" value="NZ_MDGM01000012.1"/>
</dbReference>
<dbReference type="GO" id="GO:0006352">
    <property type="term" value="P:DNA-templated transcription initiation"/>
    <property type="evidence" value="ECO:0007669"/>
    <property type="project" value="UniProtKB-UniRule"/>
</dbReference>
<evidence type="ECO:0000256" key="6">
    <source>
        <dbReference type="HAMAP-Rule" id="MF_00963"/>
    </source>
</evidence>
<keyword evidence="1 6" id="KW-0963">Cytoplasm</keyword>
<comment type="subunit">
    <text evidence="6">Interacts transiently with the RNA polymerase catalytic core.</text>
</comment>
<dbReference type="NCBIfam" id="TIGR02393">
    <property type="entry name" value="RpoD_Cterm"/>
    <property type="match status" value="1"/>
</dbReference>
<dbReference type="OrthoDB" id="9809557at2"/>
<dbReference type="InterPro" id="IPR013325">
    <property type="entry name" value="RNA_pol_sigma_r2"/>
</dbReference>
<dbReference type="InterPro" id="IPR014284">
    <property type="entry name" value="RNA_pol_sigma-70_dom"/>
</dbReference>
<evidence type="ECO:0000259" key="9">
    <source>
        <dbReference type="PROSITE" id="PS00715"/>
    </source>
</evidence>
<dbReference type="SUPFAM" id="SSF88946">
    <property type="entry name" value="Sigma2 domain of RNA polymerase sigma factors"/>
    <property type="match status" value="1"/>
</dbReference>
<evidence type="ECO:0000259" key="10">
    <source>
        <dbReference type="PROSITE" id="PS00716"/>
    </source>
</evidence>